<protein>
    <recommendedName>
        <fullName evidence="3">DUF4878 domain-containing protein</fullName>
    </recommendedName>
</protein>
<dbReference type="PROSITE" id="PS51257">
    <property type="entry name" value="PROKAR_LIPOPROTEIN"/>
    <property type="match status" value="1"/>
</dbReference>
<dbReference type="RefSeq" id="WP_207353531.1">
    <property type="nucleotide sequence ID" value="NZ_CP071503.1"/>
</dbReference>
<accession>A0ABX7QNJ4</accession>
<reference evidence="1 2" key="1">
    <citation type="submission" date="2021-03" db="EMBL/GenBank/DDBJ databases">
        <title>Novel species identification of genus Shewanella.</title>
        <authorList>
            <person name="Liu G."/>
            <person name="Zhang Q."/>
        </authorList>
    </citation>
    <scope>NUCLEOTIDE SEQUENCE [LARGE SCALE GENOMIC DNA]</scope>
    <source>
        <strain evidence="1 2">FJAT-51800</strain>
    </source>
</reference>
<dbReference type="Proteomes" id="UP000662770">
    <property type="component" value="Chromosome"/>
</dbReference>
<evidence type="ECO:0000313" key="2">
    <source>
        <dbReference type="Proteomes" id="UP000662770"/>
    </source>
</evidence>
<sequence>MKQFFILILMACSLLVGCDKVEDGVLKPEDVAMGFMRAIYVDRDVQKAMPFVNPQLQKVMKSYYIAASVQRYMLGLSMDNVSLSVEDIDIDFFRKFANETTVVIKIVGQKGGRDWADDRTFRLKKTTTGWIITEIMSETGKINVGAY</sequence>
<evidence type="ECO:0000313" key="1">
    <source>
        <dbReference type="EMBL" id="QSX32286.1"/>
    </source>
</evidence>
<gene>
    <name evidence="1" type="ORF">JYB87_10920</name>
</gene>
<keyword evidence="2" id="KW-1185">Reference proteome</keyword>
<organism evidence="1 2">
    <name type="scientific">Shewanella avicenniae</name>
    <dbReference type="NCBI Taxonomy" id="2814294"/>
    <lineage>
        <taxon>Bacteria</taxon>
        <taxon>Pseudomonadati</taxon>
        <taxon>Pseudomonadota</taxon>
        <taxon>Gammaproteobacteria</taxon>
        <taxon>Alteromonadales</taxon>
        <taxon>Shewanellaceae</taxon>
        <taxon>Shewanella</taxon>
    </lineage>
</organism>
<evidence type="ECO:0008006" key="3">
    <source>
        <dbReference type="Google" id="ProtNLM"/>
    </source>
</evidence>
<name>A0ABX7QNJ4_9GAMM</name>
<proteinExistence type="predicted"/>
<dbReference type="EMBL" id="CP071503">
    <property type="protein sequence ID" value="QSX32286.1"/>
    <property type="molecule type" value="Genomic_DNA"/>
</dbReference>